<feature type="transmembrane region" description="Helical" evidence="1">
    <location>
        <begin position="120"/>
        <end position="148"/>
    </location>
</feature>
<dbReference type="RefSeq" id="WP_091069586.1">
    <property type="nucleotide sequence ID" value="NZ_FMDM01000014.1"/>
</dbReference>
<organism evidence="2 3">
    <name type="scientific">Micromonospora humi</name>
    <dbReference type="NCBI Taxonomy" id="745366"/>
    <lineage>
        <taxon>Bacteria</taxon>
        <taxon>Bacillati</taxon>
        <taxon>Actinomycetota</taxon>
        <taxon>Actinomycetes</taxon>
        <taxon>Micromonosporales</taxon>
        <taxon>Micromonosporaceae</taxon>
        <taxon>Micromonospora</taxon>
    </lineage>
</organism>
<evidence type="ECO:0000256" key="1">
    <source>
        <dbReference type="SAM" id="Phobius"/>
    </source>
</evidence>
<feature type="transmembrane region" description="Helical" evidence="1">
    <location>
        <begin position="160"/>
        <end position="183"/>
    </location>
</feature>
<dbReference type="Proteomes" id="UP000199360">
    <property type="component" value="Unassembled WGS sequence"/>
</dbReference>
<proteinExistence type="predicted"/>
<sequence>MSTSTSNVDGLLAAADREWRALGLNRRDRVTLAADLRAELEAAVEDGFDPAQLLGGDPTDFALRIAEEAGVERVPPRYGQVLGVASMGGMLCLVLGYVLVTGLHEAFVAAFDLPRNVRVPVWLAAGVFYGGVAATVVAGAVLAVRVVLRDAPRIRRTAVRMALLLPPALVAATAAAATFGWALDFPLTPLAIGAEAAIVLAAFLAATALARRWSVTATGKPADAPASA</sequence>
<evidence type="ECO:0000313" key="3">
    <source>
        <dbReference type="Proteomes" id="UP000199360"/>
    </source>
</evidence>
<evidence type="ECO:0000313" key="2">
    <source>
        <dbReference type="EMBL" id="SCG74771.1"/>
    </source>
</evidence>
<dbReference type="AlphaFoldDB" id="A0A1C5JWS7"/>
<dbReference type="EMBL" id="FMDM01000014">
    <property type="protein sequence ID" value="SCG74771.1"/>
    <property type="molecule type" value="Genomic_DNA"/>
</dbReference>
<keyword evidence="1" id="KW-0812">Transmembrane</keyword>
<reference evidence="3" key="1">
    <citation type="submission" date="2016-06" db="EMBL/GenBank/DDBJ databases">
        <authorList>
            <person name="Varghese N."/>
            <person name="Submissions Spin"/>
        </authorList>
    </citation>
    <scope>NUCLEOTIDE SEQUENCE [LARGE SCALE GENOMIC DNA]</scope>
    <source>
        <strain evidence="3">DSM 45647</strain>
    </source>
</reference>
<keyword evidence="1" id="KW-1133">Transmembrane helix</keyword>
<feature type="transmembrane region" description="Helical" evidence="1">
    <location>
        <begin position="81"/>
        <end position="100"/>
    </location>
</feature>
<dbReference type="OrthoDB" id="3405792at2"/>
<feature type="transmembrane region" description="Helical" evidence="1">
    <location>
        <begin position="189"/>
        <end position="210"/>
    </location>
</feature>
<name>A0A1C5JWS7_9ACTN</name>
<accession>A0A1C5JWS7</accession>
<gene>
    <name evidence="2" type="ORF">GA0070213_114172</name>
</gene>
<keyword evidence="3" id="KW-1185">Reference proteome</keyword>
<keyword evidence="1" id="KW-0472">Membrane</keyword>
<protein>
    <submittedName>
        <fullName evidence="2">Uncharacterized protein</fullName>
    </submittedName>
</protein>